<evidence type="ECO:0000313" key="2">
    <source>
        <dbReference type="Proteomes" id="UP000765509"/>
    </source>
</evidence>
<accession>A0A9Q3CCM6</accession>
<reference evidence="1" key="1">
    <citation type="submission" date="2021-03" db="EMBL/GenBank/DDBJ databases">
        <title>Draft genome sequence of rust myrtle Austropuccinia psidii MF-1, a brazilian biotype.</title>
        <authorList>
            <person name="Quecine M.C."/>
            <person name="Pachon D.M.R."/>
            <person name="Bonatelli M.L."/>
            <person name="Correr F.H."/>
            <person name="Franceschini L.M."/>
            <person name="Leite T.F."/>
            <person name="Margarido G.R.A."/>
            <person name="Almeida C.A."/>
            <person name="Ferrarezi J.A."/>
            <person name="Labate C.A."/>
        </authorList>
    </citation>
    <scope>NUCLEOTIDE SEQUENCE</scope>
    <source>
        <strain evidence="1">MF-1</strain>
    </source>
</reference>
<organism evidence="1 2">
    <name type="scientific">Austropuccinia psidii MF-1</name>
    <dbReference type="NCBI Taxonomy" id="1389203"/>
    <lineage>
        <taxon>Eukaryota</taxon>
        <taxon>Fungi</taxon>
        <taxon>Dikarya</taxon>
        <taxon>Basidiomycota</taxon>
        <taxon>Pucciniomycotina</taxon>
        <taxon>Pucciniomycetes</taxon>
        <taxon>Pucciniales</taxon>
        <taxon>Sphaerophragmiaceae</taxon>
        <taxon>Austropuccinia</taxon>
    </lineage>
</organism>
<gene>
    <name evidence="1" type="ORF">O181_020470</name>
</gene>
<dbReference type="Proteomes" id="UP000765509">
    <property type="component" value="Unassembled WGS sequence"/>
</dbReference>
<keyword evidence="2" id="KW-1185">Reference proteome</keyword>
<dbReference type="EMBL" id="AVOT02006097">
    <property type="protein sequence ID" value="MBW0480755.1"/>
    <property type="molecule type" value="Genomic_DNA"/>
</dbReference>
<evidence type="ECO:0000313" key="1">
    <source>
        <dbReference type="EMBL" id="MBW0480755.1"/>
    </source>
</evidence>
<protein>
    <submittedName>
        <fullName evidence="1">Uncharacterized protein</fullName>
    </submittedName>
</protein>
<dbReference type="OrthoDB" id="2506356at2759"/>
<dbReference type="AlphaFoldDB" id="A0A9Q3CCM6"/>
<name>A0A9Q3CCM6_9BASI</name>
<sequence>MAQVNPMDNKETTPVLEMDCLETFIKNSMKFAMDIPELKADGSNFADWEKVLAATFLYIFDIPWLRQDLSNFDTLGRATKDIYFLIKQSVSKDLFEMIDTEINPKIYFQKLCDTFKKNSGTIQLEVMTELLDLYNIGSYNLIGHLSKIFIIFKKLKREGLDVPSEMQSILVQALTPPPGDIPQHIWFHSITRELDWMDSHNP</sequence>
<comment type="caution">
    <text evidence="1">The sequence shown here is derived from an EMBL/GenBank/DDBJ whole genome shotgun (WGS) entry which is preliminary data.</text>
</comment>
<proteinExistence type="predicted"/>